<dbReference type="Pfam" id="PF00480">
    <property type="entry name" value="ROK"/>
    <property type="match status" value="1"/>
</dbReference>
<proteinExistence type="inferred from homology"/>
<dbReference type="STRING" id="880526.GCA_000427365_00650"/>
<dbReference type="SUPFAM" id="SSF53067">
    <property type="entry name" value="Actin-like ATPase domain"/>
    <property type="match status" value="1"/>
</dbReference>
<protein>
    <submittedName>
        <fullName evidence="2">N-acetyl-D-glucosamine kinase</fullName>
        <ecNumber evidence="2">2.7.1.59</ecNumber>
    </submittedName>
</protein>
<evidence type="ECO:0000256" key="1">
    <source>
        <dbReference type="ARBA" id="ARBA00006479"/>
    </source>
</evidence>
<reference evidence="2 3" key="1">
    <citation type="submission" date="2018-06" db="EMBL/GenBank/DDBJ databases">
        <authorList>
            <consortium name="Pathogen Informatics"/>
            <person name="Doyle S."/>
        </authorList>
    </citation>
    <scope>NUCLEOTIDE SEQUENCE [LARGE SCALE GENOMIC DNA]</scope>
    <source>
        <strain evidence="2 3">NCTC11190</strain>
    </source>
</reference>
<organism evidence="2 3">
    <name type="scientific">Rikenella microfusus</name>
    <dbReference type="NCBI Taxonomy" id="28139"/>
    <lineage>
        <taxon>Bacteria</taxon>
        <taxon>Pseudomonadati</taxon>
        <taxon>Bacteroidota</taxon>
        <taxon>Bacteroidia</taxon>
        <taxon>Bacteroidales</taxon>
        <taxon>Rikenellaceae</taxon>
        <taxon>Rikenella</taxon>
    </lineage>
</organism>
<dbReference type="PANTHER" id="PTHR18964">
    <property type="entry name" value="ROK (REPRESSOR, ORF, KINASE) FAMILY"/>
    <property type="match status" value="1"/>
</dbReference>
<evidence type="ECO:0000313" key="3">
    <source>
        <dbReference type="Proteomes" id="UP000255233"/>
    </source>
</evidence>
<dbReference type="InterPro" id="IPR043129">
    <property type="entry name" value="ATPase_NBD"/>
</dbReference>
<keyword evidence="2" id="KW-0808">Transferase</keyword>
<dbReference type="CDD" id="cd23763">
    <property type="entry name" value="ASKHA_ATPase_ROK"/>
    <property type="match status" value="1"/>
</dbReference>
<dbReference type="Proteomes" id="UP000255233">
    <property type="component" value="Unassembled WGS sequence"/>
</dbReference>
<name>A0A379MQ31_9BACT</name>
<dbReference type="Gene3D" id="3.30.420.40">
    <property type="match status" value="2"/>
</dbReference>
<evidence type="ECO:0000313" key="2">
    <source>
        <dbReference type="EMBL" id="SUE33586.1"/>
    </source>
</evidence>
<keyword evidence="2" id="KW-0418">Kinase</keyword>
<dbReference type="EMBL" id="UGVL01000001">
    <property type="protein sequence ID" value="SUE33586.1"/>
    <property type="molecule type" value="Genomic_DNA"/>
</dbReference>
<dbReference type="EC" id="2.7.1.59" evidence="2"/>
<dbReference type="PANTHER" id="PTHR18964:SF149">
    <property type="entry name" value="BIFUNCTIONAL UDP-N-ACETYLGLUCOSAMINE 2-EPIMERASE_N-ACETYLMANNOSAMINE KINASE"/>
    <property type="match status" value="1"/>
</dbReference>
<dbReference type="OrthoDB" id="9810372at2"/>
<comment type="similarity">
    <text evidence="1">Belongs to the ROK (NagC/XylR) family.</text>
</comment>
<dbReference type="GO" id="GO:0045127">
    <property type="term" value="F:N-acetylglucosamine kinase activity"/>
    <property type="evidence" value="ECO:0007669"/>
    <property type="project" value="UniProtKB-EC"/>
</dbReference>
<dbReference type="InterPro" id="IPR000600">
    <property type="entry name" value="ROK"/>
</dbReference>
<keyword evidence="3" id="KW-1185">Reference proteome</keyword>
<dbReference type="RefSeq" id="WP_027290436.1">
    <property type="nucleotide sequence ID" value="NZ_CANTWR010000025.1"/>
</dbReference>
<gene>
    <name evidence="2" type="primary">nagK</name>
    <name evidence="2" type="ORF">NCTC11190_00796</name>
</gene>
<dbReference type="AlphaFoldDB" id="A0A379MQ31"/>
<sequence length="370" mass="39781">MSYNNDPRTVMTLDAGGTNFVFGAIRGCEEIVEPIHLPSAANNLELSLANLVNGFHAVRSRLKEAPVAISFAFPGPADYPNGIIWNIGNLPAYKGGVAVGPMLAAEFGIPVFINNDGDLYAYGEAISGYLPWVNAQLENAGSPKRYRNLVGLTLGTGFGGGIVRDGELFLGDNSAAAEVWLLSQRYHQEQNIEESISIRAVRRVYGELTGTPSDKLPHPKDIYEIGIGEKEGDKFAAQEAFRRMGQALGDALCNVLTIVDGIAVIGGGVAGARSLFVPAMMEEVHGRFTGATGAEFPRLAQKAFYLDDEAQMAEFLQGEVKQLQIPNTNERVTYDSMPRVGIGFSRIGTSKAISIGAYAYALNALDRTSR</sequence>
<accession>A0A379MQ31</accession>